<evidence type="ECO:0000313" key="2">
    <source>
        <dbReference type="EMBL" id="CAK0820835.1"/>
    </source>
</evidence>
<dbReference type="Proteomes" id="UP001189429">
    <property type="component" value="Unassembled WGS sequence"/>
</dbReference>
<comment type="caution">
    <text evidence="2">The sequence shown here is derived from an EMBL/GenBank/DDBJ whole genome shotgun (WGS) entry which is preliminary data.</text>
</comment>
<proteinExistence type="predicted"/>
<feature type="region of interest" description="Disordered" evidence="1">
    <location>
        <begin position="63"/>
        <end position="146"/>
    </location>
</feature>
<evidence type="ECO:0000313" key="3">
    <source>
        <dbReference type="Proteomes" id="UP001189429"/>
    </source>
</evidence>
<name>A0ABN9RNR5_9DINO</name>
<reference evidence="2" key="1">
    <citation type="submission" date="2023-10" db="EMBL/GenBank/DDBJ databases">
        <authorList>
            <person name="Chen Y."/>
            <person name="Shah S."/>
            <person name="Dougan E. K."/>
            <person name="Thang M."/>
            <person name="Chan C."/>
        </authorList>
    </citation>
    <scope>NUCLEOTIDE SEQUENCE [LARGE SCALE GENOMIC DNA]</scope>
</reference>
<protein>
    <submittedName>
        <fullName evidence="2">Uncharacterized protein</fullName>
    </submittedName>
</protein>
<sequence>MLDAVVFQQVLTSKAHQGTIGFDVSRYAAAFIELINYQRRIASNTDVGSTDISERVVAKSLMGERMGDRPAESLDERRPSASSLQDTMREFGSWLTARRPSSNSISGSGLGSRTSSKSPRRLHFPWRTSEPVAVAPPERTDSFALNGCDRSQSASLATIFGADGVLPAERAADP</sequence>
<organism evidence="2 3">
    <name type="scientific">Prorocentrum cordatum</name>
    <dbReference type="NCBI Taxonomy" id="2364126"/>
    <lineage>
        <taxon>Eukaryota</taxon>
        <taxon>Sar</taxon>
        <taxon>Alveolata</taxon>
        <taxon>Dinophyceae</taxon>
        <taxon>Prorocentrales</taxon>
        <taxon>Prorocentraceae</taxon>
        <taxon>Prorocentrum</taxon>
    </lineage>
</organism>
<gene>
    <name evidence="2" type="ORF">PCOR1329_LOCUS22352</name>
</gene>
<feature type="compositionally biased region" description="Basic and acidic residues" evidence="1">
    <location>
        <begin position="65"/>
        <end position="79"/>
    </location>
</feature>
<accession>A0ABN9RNR5</accession>
<evidence type="ECO:0000256" key="1">
    <source>
        <dbReference type="SAM" id="MobiDB-lite"/>
    </source>
</evidence>
<dbReference type="EMBL" id="CAUYUJ010007458">
    <property type="protein sequence ID" value="CAK0820835.1"/>
    <property type="molecule type" value="Genomic_DNA"/>
</dbReference>
<keyword evidence="3" id="KW-1185">Reference proteome</keyword>